<evidence type="ECO:0000256" key="1">
    <source>
        <dbReference type="SAM" id="Phobius"/>
    </source>
</evidence>
<name>A0ABD5C9R4_9BURK</name>
<reference evidence="2 3" key="1">
    <citation type="submission" date="2023-08" db="EMBL/GenBank/DDBJ databases">
        <title>Genome sequencing of plant associated microbes to promote plant fitness in Sorghum bicolor and Oryza sativa.</title>
        <authorList>
            <person name="Coleman-Derr D."/>
        </authorList>
    </citation>
    <scope>NUCLEOTIDE SEQUENCE [LARGE SCALE GENOMIC DNA]</scope>
    <source>
        <strain evidence="2 3">SLBN-33</strain>
    </source>
</reference>
<keyword evidence="1" id="KW-0472">Membrane</keyword>
<feature type="transmembrane region" description="Helical" evidence="1">
    <location>
        <begin position="595"/>
        <end position="616"/>
    </location>
</feature>
<accession>A0ABD5C9R4</accession>
<evidence type="ECO:0008006" key="4">
    <source>
        <dbReference type="Google" id="ProtNLM"/>
    </source>
</evidence>
<dbReference type="Proteomes" id="UP001245184">
    <property type="component" value="Unassembled WGS sequence"/>
</dbReference>
<organism evidence="2 3">
    <name type="scientific">Paraburkholderia graminis</name>
    <dbReference type="NCBI Taxonomy" id="60548"/>
    <lineage>
        <taxon>Bacteria</taxon>
        <taxon>Pseudomonadati</taxon>
        <taxon>Pseudomonadota</taxon>
        <taxon>Betaproteobacteria</taxon>
        <taxon>Burkholderiales</taxon>
        <taxon>Burkholderiaceae</taxon>
        <taxon>Paraburkholderia</taxon>
    </lineage>
</organism>
<evidence type="ECO:0000313" key="2">
    <source>
        <dbReference type="EMBL" id="MDR6202017.1"/>
    </source>
</evidence>
<evidence type="ECO:0000313" key="3">
    <source>
        <dbReference type="Proteomes" id="UP001245184"/>
    </source>
</evidence>
<feature type="transmembrane region" description="Helical" evidence="1">
    <location>
        <begin position="622"/>
        <end position="639"/>
    </location>
</feature>
<proteinExistence type="predicted"/>
<dbReference type="RefSeq" id="WP_310030249.1">
    <property type="nucleotide sequence ID" value="NZ_JAVIZN010000002.1"/>
</dbReference>
<protein>
    <recommendedName>
        <fullName evidence="4">Transmembrane protein</fullName>
    </recommendedName>
</protein>
<gene>
    <name evidence="2" type="ORF">QF025_000737</name>
</gene>
<dbReference type="InterPro" id="IPR048126">
    <property type="entry name" value="Toxin_VasX"/>
</dbReference>
<sequence length="675" mass="74287">MQMLDAAGWAGGNHTQKHAEKIDHLADFVLEYKGGLAIAASGSPFHFMDRTGQAQALKDSMDSHVKGQGLFFALWDPAGITQEINTEQVLAYGAAMAPYQRKLWTASAIEGLKTAIEESAEQDENAAAEQLKGQAAESYALYSLFDGGKAYERQVQSIDTQKEREMESVKTAAWKPYTESYSPNAVTQFRNDMKKNMKQVEDSTLNPIADDHVAWLKSTALRTVFAFDYHEKDLVKGVDYAALFHACIADSADRKQVFDLILQWAQGDVMDRHNPLLRSLVLNHDPTAEKVKETAGFPLKELREPLAKLIESNNVANEILEKEEGGLLLRADKVGASIIHQVGGPIAKFIARGGDAISTKVFITCMCLRTRTTVIYKPVEGNLNQWLSYMAREMYEQMPANRRPSLNSLKDNLRKSFKASSPQDGPIKVPQYILFNADEALAASTEAKSGRAIGNAIFGPGVRAVLTEENVTSSFLPKFRAVTQGEVGYGVIGVIFNGVNWMLASEELEKSSALNRAENKNKFWAAIVSTWAAGGQTVGNGLKAFGELRLRYSAVMARYGTFVEIAGRTIGAVAGLVGAWYDFKQFQSEKKEGHAVLAWLYLFSAGASLLLCIATIVGATSLVFPLLLILIVIGILIAWQKHREINEWLSKCIFGTAGEKFSPQDEQKQFEALTS</sequence>
<keyword evidence="1" id="KW-0812">Transmembrane</keyword>
<feature type="transmembrane region" description="Helical" evidence="1">
    <location>
        <begin position="565"/>
        <end position="583"/>
    </location>
</feature>
<dbReference type="NCBIfam" id="NF041559">
    <property type="entry name" value="BTH_I2691_fam"/>
    <property type="match status" value="1"/>
</dbReference>
<dbReference type="AlphaFoldDB" id="A0ABD5C9R4"/>
<dbReference type="EMBL" id="JAVIZN010000002">
    <property type="protein sequence ID" value="MDR6202017.1"/>
    <property type="molecule type" value="Genomic_DNA"/>
</dbReference>
<keyword evidence="1" id="KW-1133">Transmembrane helix</keyword>
<comment type="caution">
    <text evidence="2">The sequence shown here is derived from an EMBL/GenBank/DDBJ whole genome shotgun (WGS) entry which is preliminary data.</text>
</comment>